<comment type="caution">
    <text evidence="15">The sequence shown here is derived from an EMBL/GenBank/DDBJ whole genome shotgun (WGS) entry which is preliminary data.</text>
</comment>
<dbReference type="Pfam" id="PF00481">
    <property type="entry name" value="PP2C"/>
    <property type="match status" value="1"/>
</dbReference>
<dbReference type="Proteomes" id="UP001552299">
    <property type="component" value="Unassembled WGS sequence"/>
</dbReference>
<dbReference type="SMART" id="SM00331">
    <property type="entry name" value="PP2C_SIG"/>
    <property type="match status" value="1"/>
</dbReference>
<dbReference type="GO" id="GO:0004722">
    <property type="term" value="F:protein serine/threonine phosphatase activity"/>
    <property type="evidence" value="ECO:0007669"/>
    <property type="project" value="UniProtKB-EC"/>
</dbReference>
<gene>
    <name evidence="15" type="ORF">M5K25_021897</name>
</gene>
<proteinExistence type="inferred from homology"/>
<feature type="region of interest" description="Disordered" evidence="13">
    <location>
        <begin position="1"/>
        <end position="77"/>
    </location>
</feature>
<organism evidence="15 16">
    <name type="scientific">Dendrobium thyrsiflorum</name>
    <name type="common">Pinecone-like raceme dendrobium</name>
    <name type="synonym">Orchid</name>
    <dbReference type="NCBI Taxonomy" id="117978"/>
    <lineage>
        <taxon>Eukaryota</taxon>
        <taxon>Viridiplantae</taxon>
        <taxon>Streptophyta</taxon>
        <taxon>Embryophyta</taxon>
        <taxon>Tracheophyta</taxon>
        <taxon>Spermatophyta</taxon>
        <taxon>Magnoliopsida</taxon>
        <taxon>Liliopsida</taxon>
        <taxon>Asparagales</taxon>
        <taxon>Orchidaceae</taxon>
        <taxon>Epidendroideae</taxon>
        <taxon>Malaxideae</taxon>
        <taxon>Dendrobiinae</taxon>
        <taxon>Dendrobium</taxon>
    </lineage>
</organism>
<keyword evidence="7" id="KW-0460">Magnesium</keyword>
<dbReference type="PANTHER" id="PTHR47992">
    <property type="entry name" value="PROTEIN PHOSPHATASE"/>
    <property type="match status" value="1"/>
</dbReference>
<comment type="similarity">
    <text evidence="3 12">Belongs to the PP2C family.</text>
</comment>
<name>A0ABD0UBB9_DENTH</name>
<keyword evidence="6 12" id="KW-0378">Hydrolase</keyword>
<dbReference type="SMART" id="SM00332">
    <property type="entry name" value="PP2Cc"/>
    <property type="match status" value="1"/>
</dbReference>
<comment type="cofactor">
    <cofactor evidence="2">
        <name>Mg(2+)</name>
        <dbReference type="ChEBI" id="CHEBI:18420"/>
    </cofactor>
</comment>
<evidence type="ECO:0000256" key="8">
    <source>
        <dbReference type="ARBA" id="ARBA00022912"/>
    </source>
</evidence>
<dbReference type="PROSITE" id="PS01032">
    <property type="entry name" value="PPM_1"/>
    <property type="match status" value="1"/>
</dbReference>
<evidence type="ECO:0000256" key="10">
    <source>
        <dbReference type="ARBA" id="ARBA00047761"/>
    </source>
</evidence>
<evidence type="ECO:0000256" key="1">
    <source>
        <dbReference type="ARBA" id="ARBA00001936"/>
    </source>
</evidence>
<feature type="domain" description="PPM-type phosphatase" evidence="14">
    <location>
        <begin position="118"/>
        <end position="431"/>
    </location>
</feature>
<evidence type="ECO:0000256" key="3">
    <source>
        <dbReference type="ARBA" id="ARBA00006702"/>
    </source>
</evidence>
<evidence type="ECO:0000313" key="16">
    <source>
        <dbReference type="Proteomes" id="UP001552299"/>
    </source>
</evidence>
<dbReference type="InterPro" id="IPR001932">
    <property type="entry name" value="PPM-type_phosphatase-like_dom"/>
</dbReference>
<dbReference type="EMBL" id="JANQDX010000017">
    <property type="protein sequence ID" value="KAL0907483.1"/>
    <property type="molecule type" value="Genomic_DNA"/>
</dbReference>
<feature type="region of interest" description="Disordered" evidence="13">
    <location>
        <begin position="371"/>
        <end position="398"/>
    </location>
</feature>
<evidence type="ECO:0000259" key="14">
    <source>
        <dbReference type="PROSITE" id="PS51746"/>
    </source>
</evidence>
<comment type="catalytic activity">
    <reaction evidence="10">
        <text>O-phospho-L-seryl-[protein] + H2O = L-seryl-[protein] + phosphate</text>
        <dbReference type="Rhea" id="RHEA:20629"/>
        <dbReference type="Rhea" id="RHEA-COMP:9863"/>
        <dbReference type="Rhea" id="RHEA-COMP:11604"/>
        <dbReference type="ChEBI" id="CHEBI:15377"/>
        <dbReference type="ChEBI" id="CHEBI:29999"/>
        <dbReference type="ChEBI" id="CHEBI:43474"/>
        <dbReference type="ChEBI" id="CHEBI:83421"/>
        <dbReference type="EC" id="3.1.3.16"/>
    </reaction>
</comment>
<accession>A0ABD0UBB9</accession>
<dbReference type="GO" id="GO:0046872">
    <property type="term" value="F:metal ion binding"/>
    <property type="evidence" value="ECO:0007669"/>
    <property type="project" value="UniProtKB-KW"/>
</dbReference>
<evidence type="ECO:0000256" key="11">
    <source>
        <dbReference type="ARBA" id="ARBA00048336"/>
    </source>
</evidence>
<evidence type="ECO:0000256" key="13">
    <source>
        <dbReference type="SAM" id="MobiDB-lite"/>
    </source>
</evidence>
<dbReference type="InterPro" id="IPR036457">
    <property type="entry name" value="PPM-type-like_dom_sf"/>
</dbReference>
<dbReference type="FunFam" id="3.60.40.10:FF:000291">
    <property type="entry name" value="Protein phosphatase 2C 50"/>
    <property type="match status" value="1"/>
</dbReference>
<keyword evidence="16" id="KW-1185">Reference proteome</keyword>
<keyword evidence="5" id="KW-0479">Metal-binding</keyword>
<evidence type="ECO:0000256" key="5">
    <source>
        <dbReference type="ARBA" id="ARBA00022723"/>
    </source>
</evidence>
<dbReference type="EC" id="3.1.3.16" evidence="4"/>
<sequence>MADAYVDMSGEDESETQCRHTRRRRIEVRTNETFPGEASTSAESLLRAGKRVETSNSEVSGDEKRRSTDSTNPPSLAPAGFSFADSLSFSTSSSGDAVDSAVIASSSGRKVAVNTPIGFGSVSLTGRAREMEDAISVRPGFVQFPDGCSPLHFFGVFDGHGGSHVSALCKERMHSLLAEELTRVPAPDEPVEAEETRLRSAVERCFVRMDQLALSACACGRVGEPLCRCDRSGIESEIVGSTAVVAVVGGGRLLVANCGDSRAVLSRGGRTVPLSIDQKPDRPDELARIEAAGGRVIYVNGARVHGILAMSRALGDKYLKPVVISAPEIVILEITPEDECLIIASDGLWDVIPNELACNVARRCLAEGSPKMAEKDLNSPTSAAAEVPPTSSNEKDQAAPEAWCSMAAALLARLALGRRSTDNISVIVVDLRRG</sequence>
<evidence type="ECO:0000256" key="7">
    <source>
        <dbReference type="ARBA" id="ARBA00022842"/>
    </source>
</evidence>
<comment type="catalytic activity">
    <reaction evidence="11">
        <text>O-phospho-L-threonyl-[protein] + H2O = L-threonyl-[protein] + phosphate</text>
        <dbReference type="Rhea" id="RHEA:47004"/>
        <dbReference type="Rhea" id="RHEA-COMP:11060"/>
        <dbReference type="Rhea" id="RHEA-COMP:11605"/>
        <dbReference type="ChEBI" id="CHEBI:15377"/>
        <dbReference type="ChEBI" id="CHEBI:30013"/>
        <dbReference type="ChEBI" id="CHEBI:43474"/>
        <dbReference type="ChEBI" id="CHEBI:61977"/>
        <dbReference type="EC" id="3.1.3.16"/>
    </reaction>
</comment>
<evidence type="ECO:0000256" key="12">
    <source>
        <dbReference type="RuleBase" id="RU003465"/>
    </source>
</evidence>
<comment type="cofactor">
    <cofactor evidence="1">
        <name>Mn(2+)</name>
        <dbReference type="ChEBI" id="CHEBI:29035"/>
    </cofactor>
</comment>
<evidence type="ECO:0000256" key="9">
    <source>
        <dbReference type="ARBA" id="ARBA00023211"/>
    </source>
</evidence>
<evidence type="ECO:0000256" key="6">
    <source>
        <dbReference type="ARBA" id="ARBA00022801"/>
    </source>
</evidence>
<reference evidence="15 16" key="1">
    <citation type="journal article" date="2024" name="Plant Biotechnol. J.">
        <title>Dendrobium thyrsiflorum genome and its molecular insights into genes involved in important horticultural traits.</title>
        <authorList>
            <person name="Chen B."/>
            <person name="Wang J.Y."/>
            <person name="Zheng P.J."/>
            <person name="Li K.L."/>
            <person name="Liang Y.M."/>
            <person name="Chen X.F."/>
            <person name="Zhang C."/>
            <person name="Zhao X."/>
            <person name="He X."/>
            <person name="Zhang G.Q."/>
            <person name="Liu Z.J."/>
            <person name="Xu Q."/>
        </authorList>
    </citation>
    <scope>NUCLEOTIDE SEQUENCE [LARGE SCALE GENOMIC DNA]</scope>
    <source>
        <strain evidence="15">GZMU011</strain>
    </source>
</reference>
<dbReference type="Gene3D" id="3.60.40.10">
    <property type="entry name" value="PPM-type phosphatase domain"/>
    <property type="match status" value="1"/>
</dbReference>
<dbReference type="InterPro" id="IPR015655">
    <property type="entry name" value="PP2C"/>
</dbReference>
<keyword evidence="8 12" id="KW-0904">Protein phosphatase</keyword>
<dbReference type="CDD" id="cd00143">
    <property type="entry name" value="PP2Cc"/>
    <property type="match status" value="1"/>
</dbReference>
<evidence type="ECO:0000256" key="2">
    <source>
        <dbReference type="ARBA" id="ARBA00001946"/>
    </source>
</evidence>
<dbReference type="SUPFAM" id="SSF81606">
    <property type="entry name" value="PP2C-like"/>
    <property type="match status" value="1"/>
</dbReference>
<evidence type="ECO:0000313" key="15">
    <source>
        <dbReference type="EMBL" id="KAL0907483.1"/>
    </source>
</evidence>
<evidence type="ECO:0000256" key="4">
    <source>
        <dbReference type="ARBA" id="ARBA00013081"/>
    </source>
</evidence>
<dbReference type="InterPro" id="IPR000222">
    <property type="entry name" value="PP2C_BS"/>
</dbReference>
<protein>
    <recommendedName>
        <fullName evidence="4">protein-serine/threonine phosphatase</fullName>
        <ecNumber evidence="4">3.1.3.16</ecNumber>
    </recommendedName>
</protein>
<dbReference type="PROSITE" id="PS51746">
    <property type="entry name" value="PPM_2"/>
    <property type="match status" value="1"/>
</dbReference>
<dbReference type="AlphaFoldDB" id="A0ABD0UBB9"/>
<keyword evidence="9" id="KW-0464">Manganese</keyword>